<evidence type="ECO:0000256" key="10">
    <source>
        <dbReference type="PIRSR" id="PIRSR000362-2"/>
    </source>
</evidence>
<dbReference type="EC" id="1.18.1.6" evidence="8"/>
<dbReference type="InterPro" id="IPR036188">
    <property type="entry name" value="FAD/NAD-bd_sf"/>
</dbReference>
<dbReference type="GO" id="GO:0005739">
    <property type="term" value="C:mitochondrion"/>
    <property type="evidence" value="ECO:0007669"/>
    <property type="project" value="UniProtKB-SubCell"/>
</dbReference>
<feature type="binding site" evidence="9">
    <location>
        <position position="84"/>
    </location>
    <ligand>
        <name>FAD</name>
        <dbReference type="ChEBI" id="CHEBI:57692"/>
    </ligand>
</feature>
<dbReference type="GeneID" id="63804903"/>
<dbReference type="GO" id="GO:0016491">
    <property type="term" value="F:oxidoreductase activity"/>
    <property type="evidence" value="ECO:0007669"/>
    <property type="project" value="UniProtKB-KW"/>
</dbReference>
<dbReference type="Gene3D" id="3.40.50.720">
    <property type="entry name" value="NAD(P)-binding Rossmann-like Domain"/>
    <property type="match status" value="1"/>
</dbReference>
<evidence type="ECO:0000256" key="8">
    <source>
        <dbReference type="PIRNR" id="PIRNR000362"/>
    </source>
</evidence>
<feature type="binding site" evidence="9">
    <location>
        <position position="56"/>
    </location>
    <ligand>
        <name>FAD</name>
        <dbReference type="ChEBI" id="CHEBI:57692"/>
    </ligand>
</feature>
<organism evidence="11 12">
    <name type="scientific">Linderina pennispora</name>
    <dbReference type="NCBI Taxonomy" id="61395"/>
    <lineage>
        <taxon>Eukaryota</taxon>
        <taxon>Fungi</taxon>
        <taxon>Fungi incertae sedis</taxon>
        <taxon>Zoopagomycota</taxon>
        <taxon>Kickxellomycotina</taxon>
        <taxon>Kickxellomycetes</taxon>
        <taxon>Kickxellales</taxon>
        <taxon>Kickxellaceae</taxon>
        <taxon>Linderina</taxon>
    </lineage>
</organism>
<feature type="binding site" evidence="10">
    <location>
        <position position="208"/>
    </location>
    <ligand>
        <name>NADP(+)</name>
        <dbReference type="ChEBI" id="CHEBI:58349"/>
    </ligand>
</feature>
<feature type="binding site" evidence="10">
    <location>
        <begin position="196"/>
        <end position="197"/>
    </location>
    <ligand>
        <name>NADP(+)</name>
        <dbReference type="ChEBI" id="CHEBI:58349"/>
    </ligand>
</feature>
<dbReference type="EMBL" id="MCFD01000012">
    <property type="protein sequence ID" value="ORX67527.1"/>
    <property type="molecule type" value="Genomic_DNA"/>
</dbReference>
<comment type="caution">
    <text evidence="11">The sequence shown here is derived from an EMBL/GenBank/DDBJ whole genome shotgun (WGS) entry which is preliminary data.</text>
</comment>
<dbReference type="PRINTS" id="PR00419">
    <property type="entry name" value="ADXRDTASE"/>
</dbReference>
<dbReference type="AlphaFoldDB" id="A0A1Y1W221"/>
<feature type="binding site" evidence="9">
    <location>
        <position position="35"/>
    </location>
    <ligand>
        <name>FAD</name>
        <dbReference type="ChEBI" id="CHEBI:57692"/>
    </ligand>
</feature>
<dbReference type="PIRSF" id="PIRSF000362">
    <property type="entry name" value="FNR"/>
    <property type="match status" value="1"/>
</dbReference>
<keyword evidence="6 8" id="KW-0560">Oxidoreductase</keyword>
<keyword evidence="12" id="KW-1185">Reference proteome</keyword>
<feature type="binding site" evidence="10">
    <location>
        <position position="378"/>
    </location>
    <ligand>
        <name>NADP(+)</name>
        <dbReference type="ChEBI" id="CHEBI:58349"/>
    </ligand>
</feature>
<dbReference type="STRING" id="61395.A0A1Y1W221"/>
<dbReference type="RefSeq" id="XP_040741414.1">
    <property type="nucleotide sequence ID" value="XM_040888255.1"/>
</dbReference>
<comment type="similarity">
    <text evidence="2 8">Belongs to the ferredoxin--NADP reductase type 1 family.</text>
</comment>
<keyword evidence="4 8" id="KW-0274">FAD</keyword>
<dbReference type="InterPro" id="IPR021163">
    <property type="entry name" value="Ferredox_Rdtase_adrenod"/>
</dbReference>
<comment type="cofactor">
    <cofactor evidence="1 8 9">
        <name>FAD</name>
        <dbReference type="ChEBI" id="CHEBI:57692"/>
    </cofactor>
</comment>
<dbReference type="PANTHER" id="PTHR48467:SF1">
    <property type="entry name" value="GLUTAMATE SYNTHASE 1 [NADH], CHLOROPLASTIC-LIKE"/>
    <property type="match status" value="1"/>
</dbReference>
<comment type="subcellular location">
    <subcellularLocation>
        <location evidence="8">Mitochondrion</location>
    </subcellularLocation>
</comment>
<evidence type="ECO:0000256" key="5">
    <source>
        <dbReference type="ARBA" id="ARBA00022857"/>
    </source>
</evidence>
<evidence type="ECO:0000256" key="2">
    <source>
        <dbReference type="ARBA" id="ARBA00008312"/>
    </source>
</evidence>
<keyword evidence="8" id="KW-0496">Mitochondrion</keyword>
<evidence type="ECO:0000313" key="12">
    <source>
        <dbReference type="Proteomes" id="UP000193922"/>
    </source>
</evidence>
<evidence type="ECO:0000313" key="11">
    <source>
        <dbReference type="EMBL" id="ORX67527.1"/>
    </source>
</evidence>
<dbReference type="Gene3D" id="3.50.50.60">
    <property type="entry name" value="FAD/NAD(P)-binding domain"/>
    <property type="match status" value="1"/>
</dbReference>
<gene>
    <name evidence="11" type="ORF">DL89DRAFT_269330</name>
</gene>
<dbReference type="Proteomes" id="UP000193922">
    <property type="component" value="Unassembled WGS sequence"/>
</dbReference>
<keyword evidence="5 8" id="KW-0521">NADP</keyword>
<evidence type="ECO:0000256" key="9">
    <source>
        <dbReference type="PIRSR" id="PIRSR000362-1"/>
    </source>
</evidence>
<feature type="binding site" evidence="10">
    <location>
        <begin position="152"/>
        <end position="155"/>
    </location>
    <ligand>
        <name>NADP(+)</name>
        <dbReference type="ChEBI" id="CHEBI:58349"/>
    </ligand>
</feature>
<dbReference type="SUPFAM" id="SSF51971">
    <property type="entry name" value="Nucleotide-binding domain"/>
    <property type="match status" value="1"/>
</dbReference>
<evidence type="ECO:0000256" key="4">
    <source>
        <dbReference type="ARBA" id="ARBA00022827"/>
    </source>
</evidence>
<dbReference type="OrthoDB" id="333024at2759"/>
<name>A0A1Y1W221_9FUNG</name>
<evidence type="ECO:0000256" key="6">
    <source>
        <dbReference type="ARBA" id="ARBA00023002"/>
    </source>
</evidence>
<protein>
    <recommendedName>
        <fullName evidence="8">NADPH:adrenodoxin oxidoreductase, mitochondrial</fullName>
        <ecNumber evidence="8">1.18.1.6</ecNumber>
    </recommendedName>
</protein>
<feature type="binding site" evidence="9">
    <location>
        <position position="371"/>
    </location>
    <ligand>
        <name>FAD</name>
        <dbReference type="ChEBI" id="CHEBI:57692"/>
    </ligand>
</feature>
<dbReference type="PANTHER" id="PTHR48467">
    <property type="entry name" value="GLUTAMATE SYNTHASE 1 [NADH], CHLOROPLASTIC-LIKE"/>
    <property type="match status" value="1"/>
</dbReference>
<evidence type="ECO:0000256" key="1">
    <source>
        <dbReference type="ARBA" id="ARBA00001974"/>
    </source>
</evidence>
<accession>A0A1Y1W221</accession>
<feature type="binding site" evidence="9">
    <location>
        <begin position="378"/>
        <end position="380"/>
    </location>
    <ligand>
        <name>FAD</name>
        <dbReference type="ChEBI" id="CHEBI:57692"/>
    </ligand>
</feature>
<comment type="catalytic activity">
    <reaction evidence="7 8">
        <text>2 reduced [adrenodoxin] + NADP(+) + H(+) = 2 oxidized [adrenodoxin] + NADPH</text>
        <dbReference type="Rhea" id="RHEA:42312"/>
        <dbReference type="Rhea" id="RHEA-COMP:9998"/>
        <dbReference type="Rhea" id="RHEA-COMP:9999"/>
        <dbReference type="ChEBI" id="CHEBI:15378"/>
        <dbReference type="ChEBI" id="CHEBI:33737"/>
        <dbReference type="ChEBI" id="CHEBI:33738"/>
        <dbReference type="ChEBI" id="CHEBI:57783"/>
        <dbReference type="ChEBI" id="CHEBI:58349"/>
        <dbReference type="EC" id="1.18.1.6"/>
    </reaction>
</comment>
<reference evidence="11 12" key="1">
    <citation type="submission" date="2016-07" db="EMBL/GenBank/DDBJ databases">
        <title>Pervasive Adenine N6-methylation of Active Genes in Fungi.</title>
        <authorList>
            <consortium name="DOE Joint Genome Institute"/>
            <person name="Mondo S.J."/>
            <person name="Dannebaum R.O."/>
            <person name="Kuo R.C."/>
            <person name="Labutti K."/>
            <person name="Haridas S."/>
            <person name="Kuo A."/>
            <person name="Salamov A."/>
            <person name="Ahrendt S.R."/>
            <person name="Lipzen A."/>
            <person name="Sullivan W."/>
            <person name="Andreopoulos W.B."/>
            <person name="Clum A."/>
            <person name="Lindquist E."/>
            <person name="Daum C."/>
            <person name="Ramamoorthy G.K."/>
            <person name="Gryganskyi A."/>
            <person name="Culley D."/>
            <person name="Magnuson J.K."/>
            <person name="James T.Y."/>
            <person name="O'Malley M.A."/>
            <person name="Stajich J.E."/>
            <person name="Spatafora J.W."/>
            <person name="Visel A."/>
            <person name="Grigoriev I.V."/>
        </authorList>
    </citation>
    <scope>NUCLEOTIDE SEQUENCE [LARGE SCALE GENOMIC DNA]</scope>
    <source>
        <strain evidence="11 12">ATCC 12442</strain>
    </source>
</reference>
<proteinExistence type="inferred from homology"/>
<sequence>MLRFTFPARSPVSRRLFSTTRAVDTNIAIAGGGAAGFYTAARLLAKAPDTQIDIFERLPTPHGTSSLRKWRPNKNVRYFGNVKLGRDIQLDELKNTYDGVVLAYGASQDKKLGIPGEDGIEGSDGVLAAREFVGWDLQPDLNSLETVVVIGHGNVALDCARILLTDPEVLAQTDITYNALEALRKSSVTNVVMVGRRGPLQASFTIKELREMTKIPGLEIITDVPLIKRECEQNKELLAKSRPLKRMMDLLIKHGRTLPSGDQKKTLRLEFLRSPTKVVYNAINSDDGQIEYPQAILLNHNTLEGPAESARAVPTDRTTVVPCCMVLRSIGYASTPVEGAPFDSAKKIVPNISGRVVDGEDVVPGLYVSGWVKRGPVGVIATTMQDAYHTADTIVMDINNKNIPDGKCSREQIDAVLEKVKGQRVSNDDWRRLEEYEFAAGKEIGKPREKVTRVEDMLQIIRENEGKTKKRRTAC</sequence>
<evidence type="ECO:0000256" key="3">
    <source>
        <dbReference type="ARBA" id="ARBA00022630"/>
    </source>
</evidence>
<keyword evidence="3 8" id="KW-0285">Flavoprotein</keyword>
<evidence type="ECO:0000256" key="7">
    <source>
        <dbReference type="ARBA" id="ARBA00048933"/>
    </source>
</evidence>
<dbReference type="InterPro" id="IPR055275">
    <property type="entry name" value="Ferredox_Rdtase"/>
</dbReference>